<keyword evidence="1" id="KW-0175">Coiled coil</keyword>
<reference evidence="6" key="3">
    <citation type="submission" date="2025-04" db="UniProtKB">
        <authorList>
            <consortium name="RefSeq"/>
        </authorList>
    </citation>
    <scope>IDENTIFICATION</scope>
    <source>
        <strain evidence="6">CBS 781.70</strain>
    </source>
</reference>
<proteinExistence type="predicted"/>
<reference evidence="6" key="2">
    <citation type="submission" date="2020-04" db="EMBL/GenBank/DDBJ databases">
        <authorList>
            <consortium name="NCBI Genome Project"/>
        </authorList>
    </citation>
    <scope>NUCLEOTIDE SEQUENCE</scope>
    <source>
        <strain evidence="6">CBS 781.70</strain>
    </source>
</reference>
<evidence type="ECO:0000313" key="5">
    <source>
        <dbReference type="Proteomes" id="UP000504638"/>
    </source>
</evidence>
<keyword evidence="3" id="KW-0472">Membrane</keyword>
<evidence type="ECO:0000313" key="6">
    <source>
        <dbReference type="RefSeq" id="XP_033536007.1"/>
    </source>
</evidence>
<organism evidence="4">
    <name type="scientific">Eremomyces bilateralis CBS 781.70</name>
    <dbReference type="NCBI Taxonomy" id="1392243"/>
    <lineage>
        <taxon>Eukaryota</taxon>
        <taxon>Fungi</taxon>
        <taxon>Dikarya</taxon>
        <taxon>Ascomycota</taxon>
        <taxon>Pezizomycotina</taxon>
        <taxon>Dothideomycetes</taxon>
        <taxon>Dothideomycetes incertae sedis</taxon>
        <taxon>Eremomycetales</taxon>
        <taxon>Eremomycetaceae</taxon>
        <taxon>Eremomyces</taxon>
    </lineage>
</organism>
<evidence type="ECO:0000313" key="4">
    <source>
        <dbReference type="EMBL" id="KAF1814376.1"/>
    </source>
</evidence>
<evidence type="ECO:0008006" key="7">
    <source>
        <dbReference type="Google" id="ProtNLM"/>
    </source>
</evidence>
<feature type="compositionally biased region" description="Basic and acidic residues" evidence="2">
    <location>
        <begin position="357"/>
        <end position="367"/>
    </location>
</feature>
<name>A0A6G1G8W9_9PEZI</name>
<sequence>MQRFCTQHQGTSLADVHQSFSNLDKISALIKKQRLLSYPFGQSIAAVIILQCIANALLTYLQYIQGYYFDGINLLVTCFFKEQVKIILDRESFEIDMGFKRVRDKDINEIVFAAYLPENEKIFTFARVFINAQSSTAYTKAFEALFGLLSSKLEREIRWKHLHGTGFACIVTDMDRGQLQGWGQYLSQIDGSHRPWEWQARNTVMLCYIHFKRSIDRAAGTSGHNTNSIHARMGELVRCESQADYFQLCNELISTSSESVKEWTRHKMQPSIACGLNKHCSMIASEVWERTRNHTNATEQTRFKSNSFGRQLPLLRAIHSSQILDKYDVDRYNSRAGYGISLSWRNTSLSERFAEAIRRDRSRRRESEDDNDGSVDTELLPPEPQRRRVSRSSSSRSSSTRRRGSAQRDTSLALCRMASENILNQSQERQDMELDQTEKQLRIELMREELRQKRLENDRRELENQSLSRGLE</sequence>
<protein>
    <recommendedName>
        <fullName evidence="7">MULE transposase domain-containing protein</fullName>
    </recommendedName>
</protein>
<feature type="transmembrane region" description="Helical" evidence="3">
    <location>
        <begin position="35"/>
        <end position="58"/>
    </location>
</feature>
<dbReference type="GeneID" id="54417570"/>
<reference evidence="4 6" key="1">
    <citation type="submission" date="2020-01" db="EMBL/GenBank/DDBJ databases">
        <authorList>
            <consortium name="DOE Joint Genome Institute"/>
            <person name="Haridas S."/>
            <person name="Albert R."/>
            <person name="Binder M."/>
            <person name="Bloem J."/>
            <person name="Labutti K."/>
            <person name="Salamov A."/>
            <person name="Andreopoulos B."/>
            <person name="Baker S.E."/>
            <person name="Barry K."/>
            <person name="Bills G."/>
            <person name="Bluhm B.H."/>
            <person name="Cannon C."/>
            <person name="Castanera R."/>
            <person name="Culley D.E."/>
            <person name="Daum C."/>
            <person name="Ezra D."/>
            <person name="Gonzalez J.B."/>
            <person name="Henrissat B."/>
            <person name="Kuo A."/>
            <person name="Liang C."/>
            <person name="Lipzen A."/>
            <person name="Lutzoni F."/>
            <person name="Magnuson J."/>
            <person name="Mondo S."/>
            <person name="Nolan M."/>
            <person name="Ohm R."/>
            <person name="Pangilinan J."/>
            <person name="Park H.-J."/>
            <person name="Ramirez L."/>
            <person name="Alfaro M."/>
            <person name="Sun H."/>
            <person name="Tritt A."/>
            <person name="Yoshinaga Y."/>
            <person name="Zwiers L.-H."/>
            <person name="Turgeon B.G."/>
            <person name="Goodwin S.B."/>
            <person name="Spatafora J.W."/>
            <person name="Crous P.W."/>
            <person name="Grigoriev I.V."/>
        </authorList>
    </citation>
    <scope>NUCLEOTIDE SEQUENCE</scope>
    <source>
        <strain evidence="4 6">CBS 781.70</strain>
    </source>
</reference>
<evidence type="ECO:0000256" key="3">
    <source>
        <dbReference type="SAM" id="Phobius"/>
    </source>
</evidence>
<feature type="region of interest" description="Disordered" evidence="2">
    <location>
        <begin position="357"/>
        <end position="411"/>
    </location>
</feature>
<dbReference type="RefSeq" id="XP_033536007.1">
    <property type="nucleotide sequence ID" value="XM_033677000.1"/>
</dbReference>
<dbReference type="EMBL" id="ML975153">
    <property type="protein sequence ID" value="KAF1814376.1"/>
    <property type="molecule type" value="Genomic_DNA"/>
</dbReference>
<accession>A0A6G1G8W9</accession>
<evidence type="ECO:0000256" key="2">
    <source>
        <dbReference type="SAM" id="MobiDB-lite"/>
    </source>
</evidence>
<evidence type="ECO:0000256" key="1">
    <source>
        <dbReference type="SAM" id="Coils"/>
    </source>
</evidence>
<dbReference type="AlphaFoldDB" id="A0A6G1G8W9"/>
<keyword evidence="3" id="KW-0812">Transmembrane</keyword>
<keyword evidence="3" id="KW-1133">Transmembrane helix</keyword>
<dbReference type="Proteomes" id="UP000504638">
    <property type="component" value="Unplaced"/>
</dbReference>
<gene>
    <name evidence="4 6" type="ORF">P152DRAFT_413142</name>
</gene>
<feature type="coiled-coil region" evidence="1">
    <location>
        <begin position="438"/>
        <end position="465"/>
    </location>
</feature>
<keyword evidence="5" id="KW-1185">Reference proteome</keyword>
<dbReference type="OrthoDB" id="3940819at2759"/>